<dbReference type="Pfam" id="PF00534">
    <property type="entry name" value="Glycos_transf_1"/>
    <property type="match status" value="1"/>
</dbReference>
<dbReference type="Gene3D" id="3.40.50.2000">
    <property type="entry name" value="Glycogen Phosphorylase B"/>
    <property type="match status" value="4"/>
</dbReference>
<evidence type="ECO:0000313" key="5">
    <source>
        <dbReference type="EMBL" id="KPQ29085.1"/>
    </source>
</evidence>
<proteinExistence type="predicted"/>
<protein>
    <submittedName>
        <fullName evidence="5">Glycosyltransferase</fullName>
    </submittedName>
</protein>
<evidence type="ECO:0000256" key="1">
    <source>
        <dbReference type="SAM" id="Phobius"/>
    </source>
</evidence>
<feature type="transmembrane region" description="Helical" evidence="1">
    <location>
        <begin position="78"/>
        <end position="104"/>
    </location>
</feature>
<dbReference type="CDD" id="cd03808">
    <property type="entry name" value="GT4_CapM-like"/>
    <property type="match status" value="1"/>
</dbReference>
<name>A0A0P7ZAE0_9GAMM</name>
<dbReference type="PATRIC" id="fig|1305731.5.peg.288"/>
<gene>
    <name evidence="5" type="ORF">HLUCCX14_07365</name>
</gene>
<evidence type="ECO:0000259" key="2">
    <source>
        <dbReference type="Pfam" id="PF00534"/>
    </source>
</evidence>
<keyword evidence="1" id="KW-0472">Membrane</keyword>
<dbReference type="Pfam" id="PF13692">
    <property type="entry name" value="Glyco_trans_1_4"/>
    <property type="match status" value="1"/>
</dbReference>
<dbReference type="Pfam" id="PF13477">
    <property type="entry name" value="Glyco_trans_4_2"/>
    <property type="match status" value="1"/>
</dbReference>
<dbReference type="Pfam" id="PF13439">
    <property type="entry name" value="Glyco_transf_4"/>
    <property type="match status" value="1"/>
</dbReference>
<reference evidence="5 6" key="1">
    <citation type="submission" date="2015-09" db="EMBL/GenBank/DDBJ databases">
        <title>Identification and resolution of microdiversity through metagenomic sequencing of parallel consortia.</title>
        <authorList>
            <person name="Nelson W.C."/>
            <person name="Romine M.F."/>
            <person name="Lindemann S.R."/>
        </authorList>
    </citation>
    <scope>NUCLEOTIDE SEQUENCE [LARGE SCALE GENOMIC DNA]</scope>
    <source>
        <strain evidence="5">HL-55</strain>
    </source>
</reference>
<dbReference type="InterPro" id="IPR001296">
    <property type="entry name" value="Glyco_trans_1"/>
</dbReference>
<dbReference type="SUPFAM" id="SSF53756">
    <property type="entry name" value="UDP-Glycosyltransferase/glycogen phosphorylase"/>
    <property type="match status" value="2"/>
</dbReference>
<keyword evidence="1" id="KW-1133">Transmembrane helix</keyword>
<dbReference type="AlphaFoldDB" id="A0A0P7ZAE0"/>
<evidence type="ECO:0000313" key="6">
    <source>
        <dbReference type="Proteomes" id="UP000050416"/>
    </source>
</evidence>
<dbReference type="Proteomes" id="UP000050416">
    <property type="component" value="Unassembled WGS sequence"/>
</dbReference>
<comment type="caution">
    <text evidence="5">The sequence shown here is derived from an EMBL/GenBank/DDBJ whole genome shotgun (WGS) entry which is preliminary data.</text>
</comment>
<sequence length="728" mass="79889">MIVQVITEPVAGGAEALVRETHRRYGLEGVESEVVFFSSGGRSLDAGEFSLGVGKRSPMAILKLRRFLKKKRRECPGLIVHAHLTWPFLYVALATLFMNLPLVYTEHNTHNRRRVRWLKLLDRWLYSRYLRVLCISKGVYDALSVWVGPDLTHKLVVSPNGAKLFSLVYRPRLEGRKLRLVSVGSLHPKKNFDTAIRAVAAARQSIESYIIVGEGSERGRLESLIGELGLDDIVHLAGWAEDVSRFYQDADVQLIPSVWEGFGLVAVEGMSTGLPVIGSDVPGLNEVLSGCDSISLVRDVTSVSAWADAIVNLRLRLDSVGAQALAKASRQHAERFSLDSMVKRYLKEYASLNSSHLLIVVNCPAFFLSHRLPIALAARANGYKVSIATGPGEKVADIVEHGFDHHLLPITRSGQQVIQELRTLWSLARLFRLLKPSIVHLVTIKPVLYGGLAARLTGVRAVVVAVSGLGTAFNEGGGVQALRRFMVKTLYRSALKHDNLRIIFQNNEDRETLIRAGAVREGADVIIPGSGVDLSRYVHRPEPEGVPKIVMASRLLREKGVFEFVEAARILNARSVPAKFLLAGEIDPGNPGSVDEQTLAQWRSEGVVSILGFCTNVAELYMSSHVVCLPSYYGEGVPKTLIEAAACGRAVVTSDWPGCRDAIVPGESGILVPAKSAMDLASAIEFCVQHPEKRASLGLAGRRLAEKEFSLERVVEQHLTIYQVLTHA</sequence>
<dbReference type="STRING" id="1305731.GCA_000934705_00606"/>
<dbReference type="CDD" id="cd03801">
    <property type="entry name" value="GT4_PimA-like"/>
    <property type="match status" value="1"/>
</dbReference>
<feature type="domain" description="Glycosyl transferase family 1" evidence="2">
    <location>
        <begin position="542"/>
        <end position="702"/>
    </location>
</feature>
<evidence type="ECO:0000259" key="3">
    <source>
        <dbReference type="Pfam" id="PF13439"/>
    </source>
</evidence>
<dbReference type="InterPro" id="IPR028098">
    <property type="entry name" value="Glyco_trans_4-like_N"/>
</dbReference>
<keyword evidence="1" id="KW-0812">Transmembrane</keyword>
<dbReference type="GO" id="GO:1901135">
    <property type="term" value="P:carbohydrate derivative metabolic process"/>
    <property type="evidence" value="ECO:0007669"/>
    <property type="project" value="UniProtKB-ARBA"/>
</dbReference>
<dbReference type="EMBL" id="LJZQ01000008">
    <property type="protein sequence ID" value="KPQ29085.1"/>
    <property type="molecule type" value="Genomic_DNA"/>
</dbReference>
<keyword evidence="5" id="KW-0808">Transferase</keyword>
<feature type="domain" description="Glycosyltransferase subfamily 4-like N-terminal" evidence="4">
    <location>
        <begin position="370"/>
        <end position="494"/>
    </location>
</feature>
<dbReference type="GO" id="GO:0016757">
    <property type="term" value="F:glycosyltransferase activity"/>
    <property type="evidence" value="ECO:0007669"/>
    <property type="project" value="InterPro"/>
</dbReference>
<feature type="domain" description="Glycosyltransferase subfamily 4-like N-terminal" evidence="3">
    <location>
        <begin position="12"/>
        <end position="161"/>
    </location>
</feature>
<evidence type="ECO:0000259" key="4">
    <source>
        <dbReference type="Pfam" id="PF13477"/>
    </source>
</evidence>
<accession>A0A0P7ZAE0</accession>
<organism evidence="5 6">
    <name type="scientific">Marinobacter excellens HL-55</name>
    <dbReference type="NCBI Taxonomy" id="1305731"/>
    <lineage>
        <taxon>Bacteria</taxon>
        <taxon>Pseudomonadati</taxon>
        <taxon>Pseudomonadota</taxon>
        <taxon>Gammaproteobacteria</taxon>
        <taxon>Pseudomonadales</taxon>
        <taxon>Marinobacteraceae</taxon>
        <taxon>Marinobacter</taxon>
    </lineage>
</organism>
<dbReference type="PANTHER" id="PTHR12526">
    <property type="entry name" value="GLYCOSYLTRANSFERASE"/>
    <property type="match status" value="1"/>
</dbReference>